<accession>A0AA51NQ30</accession>
<evidence type="ECO:0000313" key="1">
    <source>
        <dbReference type="EMBL" id="WMQ77637.1"/>
    </source>
</evidence>
<name>A0AA51NQ30_9ADEN</name>
<reference evidence="1" key="1">
    <citation type="submission" date="2023-06" db="EMBL/GenBank/DDBJ databases">
        <authorList>
            <person name="Zheng W."/>
            <person name="Wang Q."/>
            <person name="xu X.D."/>
        </authorList>
    </citation>
    <scope>NUCLEOTIDE SEQUENCE</scope>
    <source>
        <strain evidence="1">Cd_2020_s1</strain>
    </source>
</reference>
<proteinExistence type="predicted"/>
<sequence>MKEDVQSVVNEMLQKLDIQHTLGVVARSFVRCFKDCKDLNIDEIEERDIHLVAMVEDIVDTCRVAFNQSDFLMHLISYVEDTVGVVLPSNGTAHDLAVSMMLEFGGDKALCLIAECIDDLCIFNATPAFYIN</sequence>
<dbReference type="EMBL" id="OR233592">
    <property type="protein sequence ID" value="WMQ77637.1"/>
    <property type="molecule type" value="Genomic_DNA"/>
</dbReference>
<organism evidence="1">
    <name type="scientific">Zoothera dauma adenovirus</name>
    <dbReference type="NCBI Taxonomy" id="3073259"/>
    <lineage>
        <taxon>Viruses</taxon>
        <taxon>Varidnaviria</taxon>
        <taxon>Bamfordvirae</taxon>
        <taxon>Preplasmiviricota</taxon>
        <taxon>Polisuviricotina</taxon>
        <taxon>Pharingeaviricetes</taxon>
        <taxon>Rowavirales</taxon>
        <taxon>Adenoviridae</taxon>
    </lineage>
</organism>
<protein>
    <submittedName>
        <fullName evidence="1">ORF1</fullName>
    </submittedName>
</protein>